<evidence type="ECO:0000256" key="1">
    <source>
        <dbReference type="SAM" id="MobiDB-lite"/>
    </source>
</evidence>
<feature type="non-terminal residue" evidence="2">
    <location>
        <position position="1"/>
    </location>
</feature>
<feature type="compositionally biased region" description="Acidic residues" evidence="1">
    <location>
        <begin position="79"/>
        <end position="92"/>
    </location>
</feature>
<reference evidence="2" key="1">
    <citation type="submission" date="2016-11" db="EMBL/GenBank/DDBJ databases">
        <title>The genome of Nicotiana attenuata.</title>
        <authorList>
            <person name="Xu S."/>
            <person name="Brockmoeller T."/>
            <person name="Gaquerel E."/>
            <person name="Navarro A."/>
            <person name="Kuhl H."/>
            <person name="Gase K."/>
            <person name="Ling Z."/>
            <person name="Zhou W."/>
            <person name="Kreitzer C."/>
            <person name="Stanke M."/>
            <person name="Tang H."/>
            <person name="Lyons E."/>
            <person name="Pandey P."/>
            <person name="Pandey S.P."/>
            <person name="Timmermann B."/>
            <person name="Baldwin I.T."/>
        </authorList>
    </citation>
    <scope>NUCLEOTIDE SEQUENCE [LARGE SCALE GENOMIC DNA]</scope>
    <source>
        <strain evidence="2">UT</strain>
    </source>
</reference>
<protein>
    <submittedName>
        <fullName evidence="2">Uncharacterized protein</fullName>
    </submittedName>
</protein>
<dbReference type="Proteomes" id="UP000187609">
    <property type="component" value="Unassembled WGS sequence"/>
</dbReference>
<evidence type="ECO:0000313" key="3">
    <source>
        <dbReference type="Proteomes" id="UP000187609"/>
    </source>
</evidence>
<accession>A0A314KP89</accession>
<organism evidence="2 3">
    <name type="scientific">Nicotiana attenuata</name>
    <name type="common">Coyote tobacco</name>
    <dbReference type="NCBI Taxonomy" id="49451"/>
    <lineage>
        <taxon>Eukaryota</taxon>
        <taxon>Viridiplantae</taxon>
        <taxon>Streptophyta</taxon>
        <taxon>Embryophyta</taxon>
        <taxon>Tracheophyta</taxon>
        <taxon>Spermatophyta</taxon>
        <taxon>Magnoliopsida</taxon>
        <taxon>eudicotyledons</taxon>
        <taxon>Gunneridae</taxon>
        <taxon>Pentapetalae</taxon>
        <taxon>asterids</taxon>
        <taxon>lamiids</taxon>
        <taxon>Solanales</taxon>
        <taxon>Solanaceae</taxon>
        <taxon>Nicotianoideae</taxon>
        <taxon>Nicotianeae</taxon>
        <taxon>Nicotiana</taxon>
    </lineage>
</organism>
<name>A0A314KP89_NICAT</name>
<keyword evidence="3" id="KW-1185">Reference proteome</keyword>
<dbReference type="EMBL" id="MJEQ01001477">
    <property type="protein sequence ID" value="OIT30589.1"/>
    <property type="molecule type" value="Genomic_DNA"/>
</dbReference>
<sequence>LMQAAITTIEQAKENELSNEQLEQAIVPRESGDLEEVPMESGTDKIMQLHLNVPLRTPLQHLHDLVTHNVVPIDEEILGQNTMEDEGDDESTVENFKQVAREGDQSPTASAKGGKKTKKNYNKESAQPTRIMPRRAASLSK</sequence>
<evidence type="ECO:0000313" key="2">
    <source>
        <dbReference type="EMBL" id="OIT30589.1"/>
    </source>
</evidence>
<comment type="caution">
    <text evidence="2">The sequence shown here is derived from an EMBL/GenBank/DDBJ whole genome shotgun (WGS) entry which is preliminary data.</text>
</comment>
<feature type="region of interest" description="Disordered" evidence="1">
    <location>
        <begin position="79"/>
        <end position="141"/>
    </location>
</feature>
<proteinExistence type="predicted"/>
<dbReference type="AlphaFoldDB" id="A0A314KP89"/>
<gene>
    <name evidence="2" type="ORF">A4A49_61110</name>
</gene>